<sequence>MTQSIQVFGQFQAELTLPDQFKLIASDSRTRNHETVTVERYQMTEPVVMNGPHVTVVYGDDGRLISYNNFAERSTTEMPSKREAVAIAKRLFQKLDPQYARDLSYMRVDQLSRSFVDDANRQVAIPIMWVKFAHANGSYNWVSVGAGGQVIEMERESEWDYWQSRRATEEWNYDDWVLARMGLAPQPAAPEALA</sequence>
<dbReference type="AlphaFoldDB" id="A0A0R1HP89"/>
<dbReference type="STRING" id="1302272.FC96_GL001432"/>
<keyword evidence="2" id="KW-1185">Reference proteome</keyword>
<dbReference type="EMBL" id="AZCX01000003">
    <property type="protein sequence ID" value="KRK48332.1"/>
    <property type="molecule type" value="Genomic_DNA"/>
</dbReference>
<organism evidence="1 2">
    <name type="scientific">Secundilactobacillus kimchicus JCM 15530</name>
    <dbReference type="NCBI Taxonomy" id="1302272"/>
    <lineage>
        <taxon>Bacteria</taxon>
        <taxon>Bacillati</taxon>
        <taxon>Bacillota</taxon>
        <taxon>Bacilli</taxon>
        <taxon>Lactobacillales</taxon>
        <taxon>Lactobacillaceae</taxon>
        <taxon>Secundilactobacillus</taxon>
    </lineage>
</organism>
<proteinExistence type="predicted"/>
<protein>
    <submittedName>
        <fullName evidence="1">Uncharacterized protein</fullName>
    </submittedName>
</protein>
<evidence type="ECO:0000313" key="2">
    <source>
        <dbReference type="Proteomes" id="UP000050911"/>
    </source>
</evidence>
<dbReference type="Proteomes" id="UP000050911">
    <property type="component" value="Unassembled WGS sequence"/>
</dbReference>
<reference evidence="1 2" key="1">
    <citation type="journal article" date="2015" name="Genome Announc.">
        <title>Expanding the biotechnology potential of lactobacilli through comparative genomics of 213 strains and associated genera.</title>
        <authorList>
            <person name="Sun Z."/>
            <person name="Harris H.M."/>
            <person name="McCann A."/>
            <person name="Guo C."/>
            <person name="Argimon S."/>
            <person name="Zhang W."/>
            <person name="Yang X."/>
            <person name="Jeffery I.B."/>
            <person name="Cooney J.C."/>
            <person name="Kagawa T.F."/>
            <person name="Liu W."/>
            <person name="Song Y."/>
            <person name="Salvetti E."/>
            <person name="Wrobel A."/>
            <person name="Rasinkangas P."/>
            <person name="Parkhill J."/>
            <person name="Rea M.C."/>
            <person name="O'Sullivan O."/>
            <person name="Ritari J."/>
            <person name="Douillard F.P."/>
            <person name="Paul Ross R."/>
            <person name="Yang R."/>
            <person name="Briner A.E."/>
            <person name="Felis G.E."/>
            <person name="de Vos W.M."/>
            <person name="Barrangou R."/>
            <person name="Klaenhammer T.R."/>
            <person name="Caufield P.W."/>
            <person name="Cui Y."/>
            <person name="Zhang H."/>
            <person name="O'Toole P.W."/>
        </authorList>
    </citation>
    <scope>NUCLEOTIDE SEQUENCE [LARGE SCALE GENOMIC DNA]</scope>
    <source>
        <strain evidence="1 2">JCM 15530</strain>
    </source>
</reference>
<gene>
    <name evidence="1" type="ORF">FC96_GL001432</name>
</gene>
<name>A0A0R1HP89_9LACO</name>
<dbReference type="PATRIC" id="fig|1302272.5.peg.1443"/>
<dbReference type="RefSeq" id="WP_054660093.1">
    <property type="nucleotide sequence ID" value="NZ_AZCX01000003.1"/>
</dbReference>
<dbReference type="OrthoDB" id="7061608at2"/>
<accession>A0A0R1HP89</accession>
<evidence type="ECO:0000313" key="1">
    <source>
        <dbReference type="EMBL" id="KRK48332.1"/>
    </source>
</evidence>
<comment type="caution">
    <text evidence="1">The sequence shown here is derived from an EMBL/GenBank/DDBJ whole genome shotgun (WGS) entry which is preliminary data.</text>
</comment>